<protein>
    <submittedName>
        <fullName evidence="1">Surface protein</fullName>
    </submittedName>
</protein>
<dbReference type="STRING" id="1505727.GA0061077_0888"/>
<dbReference type="InterPro" id="IPR005046">
    <property type="entry name" value="DUF285"/>
</dbReference>
<keyword evidence="2" id="KW-1185">Reference proteome</keyword>
<organism evidence="1 2">
    <name type="scientific">Bifidobacterium commune</name>
    <dbReference type="NCBI Taxonomy" id="1505727"/>
    <lineage>
        <taxon>Bacteria</taxon>
        <taxon>Bacillati</taxon>
        <taxon>Actinomycetota</taxon>
        <taxon>Actinomycetes</taxon>
        <taxon>Bifidobacteriales</taxon>
        <taxon>Bifidobacteriaceae</taxon>
        <taxon>Bifidobacterium</taxon>
    </lineage>
</organism>
<sequence>MAGTWGTPANDAAVNNVPNRDPSAVQWDIDAQCTLTLHHGTSPNYRERSDIPWSSYSGSIIKLRIDGNLTLYSTGTIAPFYALNEREVQIDGTLHISGTAGRNLFAADLFAADITAFTGNGIAAIETSQATSMRAMFYGCKTLTSLDLTHFDTSKVTDMS</sequence>
<evidence type="ECO:0000313" key="2">
    <source>
        <dbReference type="Proteomes" id="UP000242610"/>
    </source>
</evidence>
<name>A0A1C4H4K7_9BIFI</name>
<reference evidence="2" key="1">
    <citation type="submission" date="2016-08" db="EMBL/GenBank/DDBJ databases">
        <authorList>
            <person name="Varghese N."/>
            <person name="Submissions Spin"/>
        </authorList>
    </citation>
    <scope>NUCLEOTIDE SEQUENCE [LARGE SCALE GENOMIC DNA]</scope>
    <source>
        <strain evidence="2">R-52791</strain>
    </source>
</reference>
<gene>
    <name evidence="1" type="ORF">GA0061077_0888</name>
</gene>
<proteinExistence type="predicted"/>
<dbReference type="RefSeq" id="WP_200754444.1">
    <property type="nucleotide sequence ID" value="NZ_FMBL01000002.1"/>
</dbReference>
<dbReference type="NCBIfam" id="TIGR02167">
    <property type="entry name" value="Liste_lipo_26"/>
    <property type="match status" value="1"/>
</dbReference>
<dbReference type="AlphaFoldDB" id="A0A1C4H4K7"/>
<feature type="non-terminal residue" evidence="1">
    <location>
        <position position="160"/>
    </location>
</feature>
<dbReference type="EMBL" id="FMBL01000002">
    <property type="protein sequence ID" value="SCC79924.1"/>
    <property type="molecule type" value="Genomic_DNA"/>
</dbReference>
<dbReference type="InterPro" id="IPR011889">
    <property type="entry name" value="Liste_lipo_26"/>
</dbReference>
<evidence type="ECO:0000313" key="1">
    <source>
        <dbReference type="EMBL" id="SCC79924.1"/>
    </source>
</evidence>
<dbReference type="Proteomes" id="UP000242610">
    <property type="component" value="Unassembled WGS sequence"/>
</dbReference>
<dbReference type="Pfam" id="PF03382">
    <property type="entry name" value="DUF285"/>
    <property type="match status" value="1"/>
</dbReference>
<accession>A0A1C4H4K7</accession>